<dbReference type="GO" id="GO:0005886">
    <property type="term" value="C:plasma membrane"/>
    <property type="evidence" value="ECO:0007669"/>
    <property type="project" value="UniProtKB-SubCell"/>
</dbReference>
<dbReference type="RefSeq" id="WP_074461328.1">
    <property type="nucleotide sequence ID" value="NZ_FMUR01000004.1"/>
</dbReference>
<evidence type="ECO:0000256" key="8">
    <source>
        <dbReference type="SAM" id="Phobius"/>
    </source>
</evidence>
<evidence type="ECO:0000256" key="2">
    <source>
        <dbReference type="ARBA" id="ARBA00009773"/>
    </source>
</evidence>
<dbReference type="PANTHER" id="PTHR21716:SF53">
    <property type="entry name" value="PERMEASE PERM-RELATED"/>
    <property type="match status" value="1"/>
</dbReference>
<evidence type="ECO:0000313" key="10">
    <source>
        <dbReference type="Proteomes" id="UP000183047"/>
    </source>
</evidence>
<dbReference type="EMBL" id="FMUR01000004">
    <property type="protein sequence ID" value="SCX85463.1"/>
    <property type="molecule type" value="Genomic_DNA"/>
</dbReference>
<feature type="transmembrane region" description="Helical" evidence="8">
    <location>
        <begin position="12"/>
        <end position="31"/>
    </location>
</feature>
<evidence type="ECO:0000256" key="3">
    <source>
        <dbReference type="ARBA" id="ARBA00022448"/>
    </source>
</evidence>
<name>A0A1G5B5P6_9FIRM</name>
<keyword evidence="7 8" id="KW-0472">Membrane</keyword>
<evidence type="ECO:0000256" key="7">
    <source>
        <dbReference type="ARBA" id="ARBA00023136"/>
    </source>
</evidence>
<keyword evidence="6 8" id="KW-1133">Transmembrane helix</keyword>
<dbReference type="GO" id="GO:0055085">
    <property type="term" value="P:transmembrane transport"/>
    <property type="evidence" value="ECO:0007669"/>
    <property type="project" value="TreeGrafter"/>
</dbReference>
<accession>A0A1G5B5P6</accession>
<keyword evidence="5 8" id="KW-0812">Transmembrane</keyword>
<evidence type="ECO:0000256" key="4">
    <source>
        <dbReference type="ARBA" id="ARBA00022475"/>
    </source>
</evidence>
<feature type="transmembrane region" description="Helical" evidence="8">
    <location>
        <begin position="100"/>
        <end position="121"/>
    </location>
</feature>
<evidence type="ECO:0000256" key="5">
    <source>
        <dbReference type="ARBA" id="ARBA00022692"/>
    </source>
</evidence>
<proteinExistence type="inferred from homology"/>
<evidence type="ECO:0000256" key="6">
    <source>
        <dbReference type="ARBA" id="ARBA00022989"/>
    </source>
</evidence>
<dbReference type="PANTHER" id="PTHR21716">
    <property type="entry name" value="TRANSMEMBRANE PROTEIN"/>
    <property type="match status" value="1"/>
</dbReference>
<dbReference type="AlphaFoldDB" id="A0A1G5B5P6"/>
<dbReference type="Pfam" id="PF01594">
    <property type="entry name" value="AI-2E_transport"/>
    <property type="match status" value="1"/>
</dbReference>
<evidence type="ECO:0000313" key="9">
    <source>
        <dbReference type="EMBL" id="SCX85463.1"/>
    </source>
</evidence>
<reference evidence="10" key="1">
    <citation type="submission" date="2016-10" db="EMBL/GenBank/DDBJ databases">
        <authorList>
            <person name="Varghese N."/>
            <person name="Submissions S."/>
        </authorList>
    </citation>
    <scope>NUCLEOTIDE SEQUENCE [LARGE SCALE GENOMIC DNA]</scope>
    <source>
        <strain evidence="10">XBD2006</strain>
    </source>
</reference>
<feature type="transmembrane region" description="Helical" evidence="8">
    <location>
        <begin position="198"/>
        <end position="219"/>
    </location>
</feature>
<feature type="transmembrane region" description="Helical" evidence="8">
    <location>
        <begin position="309"/>
        <end position="332"/>
    </location>
</feature>
<evidence type="ECO:0000256" key="1">
    <source>
        <dbReference type="ARBA" id="ARBA00004651"/>
    </source>
</evidence>
<feature type="transmembrane region" description="Helical" evidence="8">
    <location>
        <begin position="369"/>
        <end position="386"/>
    </location>
</feature>
<dbReference type="Proteomes" id="UP000183047">
    <property type="component" value="Unassembled WGS sequence"/>
</dbReference>
<sequence length="464" mass="52296">MKMKPEKNQVTWAITIFFLSIAIMLAYYVIFNGISVVKTLSKVIDSLSGIIIGVIIAFVLIPLTDGIERKIVIPIYHMRGYDISRSTNANSKKRKQARKISVTITMIIFLFVIYSLFRIIIPELIDSIKQIVRKFPEYEKQINEESQLLFESNSIEVQNFINSQLDRSYVSLSEFLQEKLMPLVPSVDSFFKMASQGVFSIIKVLFDLVVGLIVAIYVLNSKEVFSTRGKKIAYALFREEFANEVVGGFRFIGDVFEGFVGGKLVDSVIIGIICYIGCVLLKLDYPLLISVIVGVTNIIPFFGPYIGGAIGAMLLLITPVKALIFLVFIIILQQFDGNILGPAILGNSTGLSSFWVLFSITFFGGMWGIVGWLVGVPIFAVIYAFISRITNILLSKKELSVDTNDYDNLAYIENKEYKTLTDEHNDKYNAHKEVGMVTKLYHNGRDKVKNVVEKIKKKDKPEEK</sequence>
<comment type="subcellular location">
    <subcellularLocation>
        <location evidence="1">Cell membrane</location>
        <topology evidence="1">Multi-pass membrane protein</topology>
    </subcellularLocation>
</comment>
<protein>
    <submittedName>
        <fullName evidence="9">Predicted PurR-regulated permease PerM</fullName>
    </submittedName>
</protein>
<comment type="similarity">
    <text evidence="2">Belongs to the autoinducer-2 exporter (AI-2E) (TC 2.A.86) family.</text>
</comment>
<dbReference type="InterPro" id="IPR002549">
    <property type="entry name" value="AI-2E-like"/>
</dbReference>
<feature type="transmembrane region" description="Helical" evidence="8">
    <location>
        <begin position="344"/>
        <end position="363"/>
    </location>
</feature>
<keyword evidence="3" id="KW-0813">Transport</keyword>
<keyword evidence="10" id="KW-1185">Reference proteome</keyword>
<feature type="transmembrane region" description="Helical" evidence="8">
    <location>
        <begin position="43"/>
        <end position="63"/>
    </location>
</feature>
<keyword evidence="4" id="KW-1003">Cell membrane</keyword>
<organism evidence="9 10">
    <name type="scientific">Butyrivibrio hungatei</name>
    <dbReference type="NCBI Taxonomy" id="185008"/>
    <lineage>
        <taxon>Bacteria</taxon>
        <taxon>Bacillati</taxon>
        <taxon>Bacillota</taxon>
        <taxon>Clostridia</taxon>
        <taxon>Lachnospirales</taxon>
        <taxon>Lachnospiraceae</taxon>
        <taxon>Butyrivibrio</taxon>
    </lineage>
</organism>
<gene>
    <name evidence="9" type="ORF">SAMN02910451_00546</name>
</gene>